<feature type="domain" description="UspA" evidence="2">
    <location>
        <begin position="147"/>
        <end position="285"/>
    </location>
</feature>
<name>A0A4R6AE47_9RHOB</name>
<sequence>MTRKLILAAIGKLPQDDAVMGRASRIAQDADAVLGVIHALDLPGDRGEACDPTSFLGQAVSAARERIELALSDLRIAPERVDLRIEIGPHARTLIDACAALGPDLMVMRAHQNSDIRERFLGSTVERVISTATVPVLVVKRADGGPYARIAVATDGRDDALAAARFASGICPRAKLALVQSVEIPPQLEEAMLRVGSRREELAAMRARLRNDATRQLGGLAGELGGDTSFEVLKGDAARSLTRFCRRGGADLLVMGQGRGSLIRRAFIGSVSRKLLRDAACDVLIWPAGDTAGTSPT</sequence>
<dbReference type="Proteomes" id="UP000295701">
    <property type="component" value="Unassembled WGS sequence"/>
</dbReference>
<dbReference type="OrthoDB" id="5564966at2"/>
<dbReference type="PRINTS" id="PR01438">
    <property type="entry name" value="UNVRSLSTRESS"/>
</dbReference>
<dbReference type="EMBL" id="SNAA01000004">
    <property type="protein sequence ID" value="TDL81487.1"/>
    <property type="molecule type" value="Genomic_DNA"/>
</dbReference>
<dbReference type="InterPro" id="IPR014729">
    <property type="entry name" value="Rossmann-like_a/b/a_fold"/>
</dbReference>
<protein>
    <submittedName>
        <fullName evidence="3">Universal stress protein</fullName>
    </submittedName>
</protein>
<gene>
    <name evidence="3" type="ORF">E2L08_05030</name>
</gene>
<evidence type="ECO:0000259" key="2">
    <source>
        <dbReference type="Pfam" id="PF00582"/>
    </source>
</evidence>
<dbReference type="InterPro" id="IPR006015">
    <property type="entry name" value="Universal_stress_UspA"/>
</dbReference>
<dbReference type="Pfam" id="PF00582">
    <property type="entry name" value="Usp"/>
    <property type="match status" value="2"/>
</dbReference>
<dbReference type="SUPFAM" id="SSF52402">
    <property type="entry name" value="Adenine nucleotide alpha hydrolases-like"/>
    <property type="match status" value="2"/>
</dbReference>
<proteinExistence type="inferred from homology"/>
<evidence type="ECO:0000313" key="4">
    <source>
        <dbReference type="Proteomes" id="UP000295701"/>
    </source>
</evidence>
<dbReference type="CDD" id="cd00293">
    <property type="entry name" value="USP-like"/>
    <property type="match status" value="2"/>
</dbReference>
<comment type="caution">
    <text evidence="3">The sequence shown here is derived from an EMBL/GenBank/DDBJ whole genome shotgun (WGS) entry which is preliminary data.</text>
</comment>
<organism evidence="3 4">
    <name type="scientific">Palleronia sediminis</name>
    <dbReference type="NCBI Taxonomy" id="2547833"/>
    <lineage>
        <taxon>Bacteria</taxon>
        <taxon>Pseudomonadati</taxon>
        <taxon>Pseudomonadota</taxon>
        <taxon>Alphaproteobacteria</taxon>
        <taxon>Rhodobacterales</taxon>
        <taxon>Roseobacteraceae</taxon>
        <taxon>Palleronia</taxon>
    </lineage>
</organism>
<dbReference type="InterPro" id="IPR006016">
    <property type="entry name" value="UspA"/>
</dbReference>
<comment type="similarity">
    <text evidence="1">Belongs to the universal stress protein A family.</text>
</comment>
<evidence type="ECO:0000313" key="3">
    <source>
        <dbReference type="EMBL" id="TDL81487.1"/>
    </source>
</evidence>
<keyword evidence="4" id="KW-1185">Reference proteome</keyword>
<accession>A0A4R6AE47</accession>
<dbReference type="RefSeq" id="WP_133395975.1">
    <property type="nucleotide sequence ID" value="NZ_SNAA01000004.1"/>
</dbReference>
<feature type="domain" description="UspA" evidence="2">
    <location>
        <begin position="4"/>
        <end position="140"/>
    </location>
</feature>
<dbReference type="Gene3D" id="3.40.50.620">
    <property type="entry name" value="HUPs"/>
    <property type="match status" value="2"/>
</dbReference>
<dbReference type="PANTHER" id="PTHR46268:SF25">
    <property type="entry name" value="USPA DOMAIN PROTEIN"/>
    <property type="match status" value="1"/>
</dbReference>
<dbReference type="PANTHER" id="PTHR46268">
    <property type="entry name" value="STRESS RESPONSE PROTEIN NHAX"/>
    <property type="match status" value="1"/>
</dbReference>
<evidence type="ECO:0000256" key="1">
    <source>
        <dbReference type="ARBA" id="ARBA00008791"/>
    </source>
</evidence>
<dbReference type="AlphaFoldDB" id="A0A4R6AE47"/>
<reference evidence="3 4" key="1">
    <citation type="submission" date="2019-03" db="EMBL/GenBank/DDBJ databases">
        <title>Primorskyibacter sp. SS33 isolated from sediments.</title>
        <authorList>
            <person name="Xunke S."/>
        </authorList>
    </citation>
    <scope>NUCLEOTIDE SEQUENCE [LARGE SCALE GENOMIC DNA]</scope>
    <source>
        <strain evidence="3 4">SS33</strain>
    </source>
</reference>